<dbReference type="PANTHER" id="PTHR30203:SF24">
    <property type="entry name" value="BLR4935 PROTEIN"/>
    <property type="match status" value="1"/>
</dbReference>
<comment type="caution">
    <text evidence="1">The sequence shown here is derived from an EMBL/GenBank/DDBJ whole genome shotgun (WGS) entry which is preliminary data.</text>
</comment>
<dbReference type="InterPro" id="IPR010131">
    <property type="entry name" value="MdtP/NodT-like"/>
</dbReference>
<dbReference type="GO" id="GO:0015562">
    <property type="term" value="F:efflux transmembrane transporter activity"/>
    <property type="evidence" value="ECO:0007669"/>
    <property type="project" value="InterPro"/>
</dbReference>
<name>A0A426VD18_9BURK</name>
<proteinExistence type="predicted"/>
<evidence type="ECO:0000313" key="1">
    <source>
        <dbReference type="EMBL" id="RRS04757.1"/>
    </source>
</evidence>
<evidence type="ECO:0000313" key="2">
    <source>
        <dbReference type="Proteomes" id="UP000269265"/>
    </source>
</evidence>
<accession>A0A426VD18</accession>
<reference evidence="1 2" key="1">
    <citation type="submission" date="2018-12" db="EMBL/GenBank/DDBJ databases">
        <title>The whole draft genome of Aquabacterium sp. SJQ9.</title>
        <authorList>
            <person name="Sun L."/>
            <person name="Gao X."/>
            <person name="Chen W."/>
            <person name="Huang K."/>
        </authorList>
    </citation>
    <scope>NUCLEOTIDE SEQUENCE [LARGE SCALE GENOMIC DNA]</scope>
    <source>
        <strain evidence="1 2">SJQ9</strain>
    </source>
</reference>
<dbReference type="Proteomes" id="UP000269265">
    <property type="component" value="Unassembled WGS sequence"/>
</dbReference>
<dbReference type="Gene3D" id="1.20.1600.10">
    <property type="entry name" value="Outer membrane efflux proteins (OEP)"/>
    <property type="match status" value="1"/>
</dbReference>
<dbReference type="PANTHER" id="PTHR30203">
    <property type="entry name" value="OUTER MEMBRANE CATION EFFLUX PROTEIN"/>
    <property type="match status" value="1"/>
</dbReference>
<protein>
    <submittedName>
        <fullName evidence="1">TolC family protein</fullName>
    </submittedName>
</protein>
<organism evidence="1 2">
    <name type="scientific">Aquabacterium soli</name>
    <dbReference type="NCBI Taxonomy" id="2493092"/>
    <lineage>
        <taxon>Bacteria</taxon>
        <taxon>Pseudomonadati</taxon>
        <taxon>Pseudomonadota</taxon>
        <taxon>Betaproteobacteria</taxon>
        <taxon>Burkholderiales</taxon>
        <taxon>Aquabacterium</taxon>
    </lineage>
</organism>
<gene>
    <name evidence="1" type="ORF">EIP75_09185</name>
</gene>
<keyword evidence="2" id="KW-1185">Reference proteome</keyword>
<dbReference type="EMBL" id="RSED01000006">
    <property type="protein sequence ID" value="RRS04757.1"/>
    <property type="molecule type" value="Genomic_DNA"/>
</dbReference>
<dbReference type="OrthoDB" id="8554634at2"/>
<dbReference type="SUPFAM" id="SSF56954">
    <property type="entry name" value="Outer membrane efflux proteins (OEP)"/>
    <property type="match status" value="1"/>
</dbReference>
<dbReference type="AlphaFoldDB" id="A0A426VD18"/>
<sequence length="456" mass="49700">MLACAAAAALLGGCASFSPDGGFGTVSDLTHERTGQPATWQRTQGDIDQAQARVAALLNQPLSADSITEIALLNNRGLQARLAELGVSEADRVRAGRLANPRIGFGQMRGGGSTEIDRSVMFDILGLLTLPVASPLAQRSFERAQLQAAADAVDVAHHARRAFYEAVAAEQLAHYQAQVQEAADVSSELAHRMQQAGNLSQRDRLREQAFAAEARAALVQSRQQALAARERLVRVMGLPQAPATLALPERLPDLPAAPHRPKDVEQTALERRLDVQMARRSTESTARSLGLTRATRFVNVLELGYANKSSTGQARENGYEVELELPLFDFGSTRAARAQALYMQSLHETAEVALNARSEAREAYAQYKGSYDLARHYRDEVIPVRQRLSQENLLRYNGMLIGVFELLVDAREQIASVTASITALRDHWLADTRLQAALATPLSPPPQHPNPTESQP</sequence>